<feature type="region of interest" description="CPSase" evidence="11">
    <location>
        <begin position="1"/>
        <end position="171"/>
    </location>
</feature>
<evidence type="ECO:0000313" key="14">
    <source>
        <dbReference type="Proteomes" id="UP000001551"/>
    </source>
</evidence>
<dbReference type="SMART" id="SM01097">
    <property type="entry name" value="CPSase_sm_chain"/>
    <property type="match status" value="1"/>
</dbReference>
<sequence>MTKAYLLLADGTVFEGVSIGARGTSIGETVFNTGMTGYQETLTDASYYGQIVTQTYPLVGNYGVNGEDVESRRSWVRGYIVRENCEQPSNFRCAGSLDTFLKEQGVVGLCGIDTRRLTRLLREHGVMNGAITDSLAEKDALLEAINAYSISGAVEAVTVEKPFTEGSENGLRVALLDYGYKVNILRSLVARGCRVTVFPASASPADVLASRPDGIMLSNGPGDPSACGKQIENLREIFRSGAPIFGICLGHQLMALAQGGRTEKLKYGHRGANHPVKDLAHGRTYITSQNHGYAVVDGSIGAEVGAVSHVNLNDGTVEGVRYKNAPVFTVQFHPEASPGPHDSAYLFDEFVALMKERNLQHA</sequence>
<evidence type="ECO:0000256" key="10">
    <source>
        <dbReference type="ARBA" id="ARBA00049285"/>
    </source>
</evidence>
<gene>
    <name evidence="11" type="primary">carA</name>
    <name evidence="13" type="ordered locus">Ethha_0016</name>
</gene>
<evidence type="ECO:0000256" key="9">
    <source>
        <dbReference type="ARBA" id="ARBA00048816"/>
    </source>
</evidence>
<evidence type="ECO:0000313" key="13">
    <source>
        <dbReference type="EMBL" id="ADU25607.1"/>
    </source>
</evidence>
<dbReference type="UniPathway" id="UPA00070">
    <property type="reaction ID" value="UER00115"/>
</dbReference>
<keyword evidence="6 11" id="KW-0067">ATP-binding</keyword>
<dbReference type="Proteomes" id="UP000001551">
    <property type="component" value="Chromosome"/>
</dbReference>
<dbReference type="InterPro" id="IPR050472">
    <property type="entry name" value="Anth_synth/Amidotransfase"/>
</dbReference>
<dbReference type="eggNOG" id="COG0505">
    <property type="taxonomic scope" value="Bacteria"/>
</dbReference>
<dbReference type="Pfam" id="PF00117">
    <property type="entry name" value="GATase"/>
    <property type="match status" value="1"/>
</dbReference>
<dbReference type="GO" id="GO:0005524">
    <property type="term" value="F:ATP binding"/>
    <property type="evidence" value="ECO:0007669"/>
    <property type="project" value="UniProtKB-UniRule"/>
</dbReference>
<proteinExistence type="inferred from homology"/>
<feature type="binding site" evidence="11">
    <location>
        <position position="290"/>
    </location>
    <ligand>
        <name>L-glutamine</name>
        <dbReference type="ChEBI" id="CHEBI:58359"/>
    </ligand>
</feature>
<feature type="active site" evidence="11">
    <location>
        <position position="335"/>
    </location>
</feature>
<keyword evidence="14" id="KW-1185">Reference proteome</keyword>
<dbReference type="HAMAP" id="MF_01209">
    <property type="entry name" value="CPSase_S_chain"/>
    <property type="match status" value="1"/>
</dbReference>
<evidence type="ECO:0000256" key="1">
    <source>
        <dbReference type="ARBA" id="ARBA00004812"/>
    </source>
</evidence>
<dbReference type="InterPro" id="IPR035686">
    <property type="entry name" value="CPSase_GATase1"/>
</dbReference>
<feature type="domain" description="Carbamoyl-phosphate synthase small subunit N-terminal" evidence="12">
    <location>
        <begin position="2"/>
        <end position="132"/>
    </location>
</feature>
<feature type="binding site" evidence="11">
    <location>
        <position position="252"/>
    </location>
    <ligand>
        <name>L-glutamine</name>
        <dbReference type="ChEBI" id="CHEBI:58359"/>
    </ligand>
</feature>
<dbReference type="PRINTS" id="PR00096">
    <property type="entry name" value="GATASE"/>
</dbReference>
<comment type="similarity">
    <text evidence="3 11">Belongs to the CarA family.</text>
</comment>
<keyword evidence="11" id="KW-0055">Arginine biosynthesis</keyword>
<dbReference type="InterPro" id="IPR002474">
    <property type="entry name" value="CarbamoylP_synth_ssu_N"/>
</dbReference>
<dbReference type="EC" id="6.3.5.5" evidence="11"/>
<dbReference type="GO" id="GO:0004088">
    <property type="term" value="F:carbamoyl-phosphate synthase (glutamine-hydrolyzing) activity"/>
    <property type="evidence" value="ECO:0007669"/>
    <property type="project" value="UniProtKB-UniRule"/>
</dbReference>
<dbReference type="InterPro" id="IPR006274">
    <property type="entry name" value="CarbamoylP_synth_ssu"/>
</dbReference>
<protein>
    <recommendedName>
        <fullName evidence="11">Carbamoyl phosphate synthase small chain</fullName>
        <ecNumber evidence="11">6.3.5.5</ecNumber>
    </recommendedName>
    <alternativeName>
        <fullName evidence="11">Carbamoyl phosphate synthetase glutamine chain</fullName>
    </alternativeName>
</protein>
<dbReference type="SUPFAM" id="SSF52317">
    <property type="entry name" value="Class I glutamine amidotransferase-like"/>
    <property type="match status" value="1"/>
</dbReference>
<dbReference type="PANTHER" id="PTHR43418">
    <property type="entry name" value="MULTIFUNCTIONAL TRYPTOPHAN BIOSYNTHESIS PROTEIN-RELATED"/>
    <property type="match status" value="1"/>
</dbReference>
<dbReference type="Gene3D" id="3.40.50.880">
    <property type="match status" value="1"/>
</dbReference>
<accession>E6U5E0</accession>
<dbReference type="GO" id="GO:0004359">
    <property type="term" value="F:glutaminase activity"/>
    <property type="evidence" value="ECO:0007669"/>
    <property type="project" value="RHEA"/>
</dbReference>
<keyword evidence="4 11" id="KW-0436">Ligase</keyword>
<feature type="binding site" evidence="11">
    <location>
        <position position="46"/>
    </location>
    <ligand>
        <name>L-glutamine</name>
        <dbReference type="ChEBI" id="CHEBI:58359"/>
    </ligand>
</feature>
<organism evidence="13 14">
    <name type="scientific">Ethanoligenens harbinense (strain DSM 18485 / JCM 12961 / CGMCC 1.5033 / YUAN-3)</name>
    <dbReference type="NCBI Taxonomy" id="663278"/>
    <lineage>
        <taxon>Bacteria</taxon>
        <taxon>Bacillati</taxon>
        <taxon>Bacillota</taxon>
        <taxon>Clostridia</taxon>
        <taxon>Eubacteriales</taxon>
        <taxon>Oscillospiraceae</taxon>
        <taxon>Ethanoligenens</taxon>
    </lineage>
</organism>
<comment type="function">
    <text evidence="11">Small subunit of the glutamine-dependent carbamoyl phosphate synthetase (CPSase). CPSase catalyzes the formation of carbamoyl phosphate from the ammonia moiety of glutamine, carbonate, and phosphate donated by ATP, constituting the first step of 2 biosynthetic pathways, one leading to arginine and/or urea and the other to pyrimidine nucleotides. The small subunit (glutamine amidotransferase) binds and cleaves glutamine to supply the large subunit with the substrate ammonia.</text>
</comment>
<feature type="active site" description="Nucleophile" evidence="11">
    <location>
        <position position="248"/>
    </location>
</feature>
<dbReference type="PROSITE" id="PS51273">
    <property type="entry name" value="GATASE_TYPE_1"/>
    <property type="match status" value="1"/>
</dbReference>
<evidence type="ECO:0000256" key="7">
    <source>
        <dbReference type="ARBA" id="ARBA00022962"/>
    </source>
</evidence>
<dbReference type="InterPro" id="IPR036480">
    <property type="entry name" value="CarbP_synth_ssu_N_sf"/>
</dbReference>
<comment type="pathway">
    <text evidence="1 11">Pyrimidine metabolism; UMP biosynthesis via de novo pathway; (S)-dihydroorotate from bicarbonate: step 1/3.</text>
</comment>
<dbReference type="AlphaFoldDB" id="E6U5E0"/>
<dbReference type="NCBIfam" id="NF009475">
    <property type="entry name" value="PRK12838.1"/>
    <property type="match status" value="1"/>
</dbReference>
<reference evidence="13 14" key="1">
    <citation type="submission" date="2010-12" db="EMBL/GenBank/DDBJ databases">
        <title>Complete sequence of Ethanoligenens harbinense YUAN-3.</title>
        <authorList>
            <person name="Lucas S."/>
            <person name="Copeland A."/>
            <person name="Lapidus A."/>
            <person name="Cheng J.-F."/>
            <person name="Bruce D."/>
            <person name="Goodwin L."/>
            <person name="Pitluck S."/>
            <person name="Chertkov O."/>
            <person name="Misra M."/>
            <person name="Detter J.C."/>
            <person name="Han C."/>
            <person name="Tapia R."/>
            <person name="Land M."/>
            <person name="Hauser L."/>
            <person name="Jeffries C."/>
            <person name="Kyrpides N."/>
            <person name="Ivanova N."/>
            <person name="Mikhailova N."/>
            <person name="Wang A."/>
            <person name="Mouttaki H."/>
            <person name="He Z."/>
            <person name="Zhou J."/>
            <person name="Hemme C.L."/>
            <person name="Woyke T."/>
        </authorList>
    </citation>
    <scope>NUCLEOTIDE SEQUENCE [LARGE SCALE GENOMIC DNA]</scope>
    <source>
        <strain evidence="14">DSM 18485 / JCM 12961 / CGMCC 1.5033 / YUAN-3</strain>
    </source>
</reference>
<evidence type="ECO:0000256" key="6">
    <source>
        <dbReference type="ARBA" id="ARBA00022840"/>
    </source>
</evidence>
<evidence type="ECO:0000256" key="2">
    <source>
        <dbReference type="ARBA" id="ARBA00005077"/>
    </source>
</evidence>
<dbReference type="FunFam" id="3.50.30.20:FF:000001">
    <property type="entry name" value="Carbamoyl-phosphate synthase small chain"/>
    <property type="match status" value="1"/>
</dbReference>
<dbReference type="UniPathway" id="UPA00068">
    <property type="reaction ID" value="UER00171"/>
</dbReference>
<evidence type="ECO:0000256" key="4">
    <source>
        <dbReference type="ARBA" id="ARBA00022598"/>
    </source>
</evidence>
<dbReference type="NCBIfam" id="TIGR01368">
    <property type="entry name" value="CPSaseIIsmall"/>
    <property type="match status" value="1"/>
</dbReference>
<dbReference type="STRING" id="663278.Ethha_0016"/>
<dbReference type="RefSeq" id="WP_013483988.1">
    <property type="nucleotide sequence ID" value="NC_014828.1"/>
</dbReference>
<dbReference type="Gene3D" id="3.50.30.20">
    <property type="entry name" value="Carbamoyl-phosphate synthase small subunit, N-terminal domain"/>
    <property type="match status" value="1"/>
</dbReference>
<dbReference type="PANTHER" id="PTHR43418:SF7">
    <property type="entry name" value="CARBAMOYL-PHOSPHATE SYNTHASE SMALL CHAIN"/>
    <property type="match status" value="1"/>
</dbReference>
<dbReference type="GO" id="GO:0006526">
    <property type="term" value="P:L-arginine biosynthetic process"/>
    <property type="evidence" value="ECO:0007669"/>
    <property type="project" value="UniProtKB-UniRule"/>
</dbReference>
<dbReference type="PRINTS" id="PR00097">
    <property type="entry name" value="ANTSNTHASEII"/>
</dbReference>
<comment type="catalytic activity">
    <reaction evidence="9 11">
        <text>hydrogencarbonate + L-glutamine + 2 ATP + H2O = carbamoyl phosphate + L-glutamate + 2 ADP + phosphate + 2 H(+)</text>
        <dbReference type="Rhea" id="RHEA:18633"/>
        <dbReference type="ChEBI" id="CHEBI:15377"/>
        <dbReference type="ChEBI" id="CHEBI:15378"/>
        <dbReference type="ChEBI" id="CHEBI:17544"/>
        <dbReference type="ChEBI" id="CHEBI:29985"/>
        <dbReference type="ChEBI" id="CHEBI:30616"/>
        <dbReference type="ChEBI" id="CHEBI:43474"/>
        <dbReference type="ChEBI" id="CHEBI:58228"/>
        <dbReference type="ChEBI" id="CHEBI:58359"/>
        <dbReference type="ChEBI" id="CHEBI:456216"/>
        <dbReference type="EC" id="6.3.5.5"/>
    </reaction>
</comment>
<evidence type="ECO:0000259" key="12">
    <source>
        <dbReference type="SMART" id="SM01097"/>
    </source>
</evidence>
<keyword evidence="7 11" id="KW-0315">Glutamine amidotransferase</keyword>
<name>E6U5E0_ETHHY</name>
<keyword evidence="5 11" id="KW-0547">Nucleotide-binding</keyword>
<dbReference type="GO" id="GO:0044205">
    <property type="term" value="P:'de novo' UMP biosynthetic process"/>
    <property type="evidence" value="ECO:0007669"/>
    <property type="project" value="UniProtKB-UniRule"/>
</dbReference>
<dbReference type="InterPro" id="IPR017926">
    <property type="entry name" value="GATASE"/>
</dbReference>
<feature type="active site" evidence="11">
    <location>
        <position position="333"/>
    </location>
</feature>
<dbReference type="GO" id="GO:0006541">
    <property type="term" value="P:glutamine metabolic process"/>
    <property type="evidence" value="ECO:0007669"/>
    <property type="project" value="InterPro"/>
</dbReference>
<comment type="pathway">
    <text evidence="2 11">Amino-acid biosynthesis; L-arginine biosynthesis; carbamoyl phosphate from bicarbonate: step 1/1.</text>
</comment>
<evidence type="ECO:0000256" key="5">
    <source>
        <dbReference type="ARBA" id="ARBA00022741"/>
    </source>
</evidence>
<keyword evidence="8 11" id="KW-0665">Pyrimidine biosynthesis</keyword>
<evidence type="ECO:0000256" key="8">
    <source>
        <dbReference type="ARBA" id="ARBA00022975"/>
    </source>
</evidence>
<evidence type="ECO:0000256" key="11">
    <source>
        <dbReference type="HAMAP-Rule" id="MF_01209"/>
    </source>
</evidence>
<comment type="catalytic activity">
    <reaction evidence="10 11">
        <text>L-glutamine + H2O = L-glutamate + NH4(+)</text>
        <dbReference type="Rhea" id="RHEA:15889"/>
        <dbReference type="ChEBI" id="CHEBI:15377"/>
        <dbReference type="ChEBI" id="CHEBI:28938"/>
        <dbReference type="ChEBI" id="CHEBI:29985"/>
        <dbReference type="ChEBI" id="CHEBI:58359"/>
    </reaction>
</comment>
<feature type="binding site" evidence="11">
    <location>
        <position position="293"/>
    </location>
    <ligand>
        <name>L-glutamine</name>
        <dbReference type="ChEBI" id="CHEBI:58359"/>
    </ligand>
</feature>
<feature type="binding site" evidence="11">
    <location>
        <position position="222"/>
    </location>
    <ligand>
        <name>L-glutamine</name>
        <dbReference type="ChEBI" id="CHEBI:58359"/>
    </ligand>
</feature>
<evidence type="ECO:0000256" key="3">
    <source>
        <dbReference type="ARBA" id="ARBA00007800"/>
    </source>
</evidence>
<feature type="binding site" evidence="11">
    <location>
        <position position="249"/>
    </location>
    <ligand>
        <name>L-glutamine</name>
        <dbReference type="ChEBI" id="CHEBI:58359"/>
    </ligand>
</feature>
<dbReference type="CDD" id="cd01744">
    <property type="entry name" value="GATase1_CPSase"/>
    <property type="match status" value="1"/>
</dbReference>
<dbReference type="Pfam" id="PF00988">
    <property type="entry name" value="CPSase_sm_chain"/>
    <property type="match status" value="1"/>
</dbReference>
<dbReference type="InterPro" id="IPR029062">
    <property type="entry name" value="Class_I_gatase-like"/>
</dbReference>
<dbReference type="KEGG" id="eha:Ethha_0016"/>
<feature type="binding site" evidence="11">
    <location>
        <position position="220"/>
    </location>
    <ligand>
        <name>L-glutamine</name>
        <dbReference type="ChEBI" id="CHEBI:58359"/>
    </ligand>
</feature>
<keyword evidence="11" id="KW-0028">Amino-acid biosynthesis</keyword>
<comment type="subunit">
    <text evidence="11">Composed of two chains; the small (or glutamine) chain promotes the hydrolysis of glutamine to ammonia, which is used by the large (or ammonia) chain to synthesize carbamoyl phosphate. Tetramer of heterodimers (alpha,beta)4.</text>
</comment>
<feature type="binding site" evidence="11">
    <location>
        <position position="292"/>
    </location>
    <ligand>
        <name>L-glutamine</name>
        <dbReference type="ChEBI" id="CHEBI:58359"/>
    </ligand>
</feature>
<dbReference type="GO" id="GO:0006207">
    <property type="term" value="P:'de novo' pyrimidine nucleobase biosynthetic process"/>
    <property type="evidence" value="ECO:0007669"/>
    <property type="project" value="InterPro"/>
</dbReference>
<dbReference type="EMBL" id="CP002400">
    <property type="protein sequence ID" value="ADU25607.1"/>
    <property type="molecule type" value="Genomic_DNA"/>
</dbReference>
<dbReference type="HOGENOM" id="CLU_035901_1_1_9"/>
<dbReference type="PRINTS" id="PR00099">
    <property type="entry name" value="CPSGATASE"/>
</dbReference>
<dbReference type="SUPFAM" id="SSF52021">
    <property type="entry name" value="Carbamoyl phosphate synthetase, small subunit N-terminal domain"/>
    <property type="match status" value="1"/>
</dbReference>